<dbReference type="SUPFAM" id="SSF140459">
    <property type="entry name" value="PE/PPE dimer-like"/>
    <property type="match status" value="1"/>
</dbReference>
<reference evidence="2 3" key="1">
    <citation type="submission" date="2017-02" db="EMBL/GenBank/DDBJ databases">
        <title>The new phylogeny of genus Mycobacterium.</title>
        <authorList>
            <person name="Tortoli E."/>
            <person name="Trovato A."/>
            <person name="Cirillo D.M."/>
        </authorList>
    </citation>
    <scope>NUCLEOTIDE SEQUENCE [LARGE SCALE GENOMIC DNA]</scope>
    <source>
        <strain evidence="2 3">IP1130001</strain>
    </source>
</reference>
<evidence type="ECO:0000313" key="3">
    <source>
        <dbReference type="Proteomes" id="UP000243140"/>
    </source>
</evidence>
<dbReference type="Gene3D" id="1.10.287.850">
    <property type="entry name" value="HP0062-like domain"/>
    <property type="match status" value="1"/>
</dbReference>
<comment type="caution">
    <text evidence="2">The sequence shown here is derived from an EMBL/GenBank/DDBJ whole genome shotgun (WGS) entry which is preliminary data.</text>
</comment>
<name>A0ABX3SR12_MYCMA</name>
<accession>A0ABX3SR12</accession>
<dbReference type="InterPro" id="IPR000084">
    <property type="entry name" value="PE-PGRS_N"/>
</dbReference>
<dbReference type="InterPro" id="IPR038332">
    <property type="entry name" value="PPE_sf"/>
</dbReference>
<evidence type="ECO:0000313" key="2">
    <source>
        <dbReference type="EMBL" id="ORA80401.1"/>
    </source>
</evidence>
<gene>
    <name evidence="2" type="ORF">BST29_16365</name>
</gene>
<dbReference type="Proteomes" id="UP000243140">
    <property type="component" value="Unassembled WGS sequence"/>
</dbReference>
<keyword evidence="3" id="KW-1185">Reference proteome</keyword>
<feature type="domain" description="PE" evidence="1">
    <location>
        <begin position="4"/>
        <end position="94"/>
    </location>
</feature>
<proteinExistence type="predicted"/>
<dbReference type="EMBL" id="MVHV01000017">
    <property type="protein sequence ID" value="ORA80401.1"/>
    <property type="molecule type" value="Genomic_DNA"/>
</dbReference>
<organism evidence="2 3">
    <name type="scientific">Mycobacterium malmoense</name>
    <dbReference type="NCBI Taxonomy" id="1780"/>
    <lineage>
        <taxon>Bacteria</taxon>
        <taxon>Bacillati</taxon>
        <taxon>Actinomycetota</taxon>
        <taxon>Actinomycetes</taxon>
        <taxon>Mycobacteriales</taxon>
        <taxon>Mycobacteriaceae</taxon>
        <taxon>Mycobacterium</taxon>
    </lineage>
</organism>
<protein>
    <recommendedName>
        <fullName evidence="1">PE domain-containing protein</fullName>
    </recommendedName>
</protein>
<dbReference type="Pfam" id="PF00934">
    <property type="entry name" value="PE"/>
    <property type="match status" value="1"/>
</dbReference>
<dbReference type="RefSeq" id="WP_071509452.1">
    <property type="nucleotide sequence ID" value="NZ_CP060015.1"/>
</dbReference>
<sequence length="539" mass="53063">MSFVIAMPDLVEGAAQNLAGIHSSLAEAAATAAGPTTGIATAAQDEVSIAIASLFGNMGQEFQALSAQAQTFHQQFVSLMNAGAGAYASAEAANAGQAVLGGVDAPAQSLLGGALGNIGQNLGGAIAGGEATVGQLAGQVGQSFGALTGAAAGAPAAAPTLIQGINEFWTGVSAPYQALVANTGTNLQAIGTTFTADPFPFVQQIITNQQGFAQTFLNGVAVDLQGFPANVPANIQLAIQGASTFNPGALAQQFVNGQISTAQTVVTSLHNAAVDTITGVQTLPAGFQAAFQDLLVGNNIGAYGQIQQTLQNAFLPGFQPITVELAGTTPVPVVPLGPLGDLAPIFALPGQMAQSLTNLLPPGSIPAQIAQNFTNVFSALTNFGTTATGSLVTTFGLPLALVFDAIGAPAQALSALNSSAVAFVTAAQAGNASAAATALLDAPAYVANGFLNGQAVPIGNGLDINALIVLPPVIANVAGLGFSLSLATELPVGGLLTPLSTPFVVGGGPFAAGSTQIGGLIPGLLSIGPELAADITPIG</sequence>
<evidence type="ECO:0000259" key="1">
    <source>
        <dbReference type="Pfam" id="PF00934"/>
    </source>
</evidence>